<dbReference type="EMBL" id="FCOJ02000014">
    <property type="protein sequence ID" value="SAK58038.1"/>
    <property type="molecule type" value="Genomic_DNA"/>
</dbReference>
<dbReference type="AlphaFoldDB" id="A0A158AJM5"/>
<comment type="caution">
    <text evidence="1">The sequence shown here is derived from an EMBL/GenBank/DDBJ whole genome shotgun (WGS) entry which is preliminary data.</text>
</comment>
<dbReference type="PANTHER" id="PTHR36931:SF1">
    <property type="entry name" value="UPF0153 PROTEIN YEIW"/>
    <property type="match status" value="1"/>
</dbReference>
<sequence>MIRSQPNSSDLTKRDEEAWENVVFALFCIAMTIDSSSHACREGCGACCIAPSISSPIPGMPDGKRAGERCVQLGDDLRCGIFGDPRRPACCGGLQPSTEMCGQTREYALTWIERLEMATQPAQLS</sequence>
<keyword evidence="2" id="KW-1185">Reference proteome</keyword>
<protein>
    <recommendedName>
        <fullName evidence="3">Proteinase inhibitor</fullName>
    </recommendedName>
</protein>
<dbReference type="InterPro" id="IPR052572">
    <property type="entry name" value="UPF0153_domain"/>
</dbReference>
<dbReference type="Pfam" id="PF03692">
    <property type="entry name" value="CxxCxxCC"/>
    <property type="match status" value="1"/>
</dbReference>
<evidence type="ECO:0000313" key="2">
    <source>
        <dbReference type="Proteomes" id="UP000054596"/>
    </source>
</evidence>
<name>A0A158AJM5_9BURK</name>
<dbReference type="PANTHER" id="PTHR36931">
    <property type="entry name" value="UPF0153 PROTEIN YEIW"/>
    <property type="match status" value="1"/>
</dbReference>
<evidence type="ECO:0008006" key="3">
    <source>
        <dbReference type="Google" id="ProtNLM"/>
    </source>
</evidence>
<gene>
    <name evidence="1" type="ORF">AWB82_02466</name>
</gene>
<dbReference type="STRING" id="1777143.AWB82_02466"/>
<dbReference type="InterPro" id="IPR005358">
    <property type="entry name" value="Puta_zinc/iron-chelating_dom"/>
</dbReference>
<accession>A0A158AJM5</accession>
<reference evidence="1" key="1">
    <citation type="submission" date="2016-01" db="EMBL/GenBank/DDBJ databases">
        <authorList>
            <person name="Peeters C."/>
        </authorList>
    </citation>
    <scope>NUCLEOTIDE SEQUENCE [LARGE SCALE GENOMIC DNA]</scope>
    <source>
        <strain evidence="1">LMG 29325</strain>
    </source>
</reference>
<organism evidence="1 2">
    <name type="scientific">Caballeronia glebae</name>
    <dbReference type="NCBI Taxonomy" id="1777143"/>
    <lineage>
        <taxon>Bacteria</taxon>
        <taxon>Pseudomonadati</taxon>
        <taxon>Pseudomonadota</taxon>
        <taxon>Betaproteobacteria</taxon>
        <taxon>Burkholderiales</taxon>
        <taxon>Burkholderiaceae</taxon>
        <taxon>Caballeronia</taxon>
    </lineage>
</organism>
<dbReference type="Proteomes" id="UP000054596">
    <property type="component" value="Unassembled WGS sequence"/>
</dbReference>
<proteinExistence type="predicted"/>
<evidence type="ECO:0000313" key="1">
    <source>
        <dbReference type="EMBL" id="SAK58038.1"/>
    </source>
</evidence>